<protein>
    <submittedName>
        <fullName evidence="1">Uncharacterized protein</fullName>
    </submittedName>
</protein>
<evidence type="ECO:0000313" key="1">
    <source>
        <dbReference type="EMBL" id="KAI5683031.1"/>
    </source>
</evidence>
<dbReference type="Proteomes" id="UP001060085">
    <property type="component" value="Linkage Group LG01"/>
</dbReference>
<organism evidence="1 2">
    <name type="scientific">Catharanthus roseus</name>
    <name type="common">Madagascar periwinkle</name>
    <name type="synonym">Vinca rosea</name>
    <dbReference type="NCBI Taxonomy" id="4058"/>
    <lineage>
        <taxon>Eukaryota</taxon>
        <taxon>Viridiplantae</taxon>
        <taxon>Streptophyta</taxon>
        <taxon>Embryophyta</taxon>
        <taxon>Tracheophyta</taxon>
        <taxon>Spermatophyta</taxon>
        <taxon>Magnoliopsida</taxon>
        <taxon>eudicotyledons</taxon>
        <taxon>Gunneridae</taxon>
        <taxon>Pentapetalae</taxon>
        <taxon>asterids</taxon>
        <taxon>lamiids</taxon>
        <taxon>Gentianales</taxon>
        <taxon>Apocynaceae</taxon>
        <taxon>Rauvolfioideae</taxon>
        <taxon>Vinceae</taxon>
        <taxon>Catharanthinae</taxon>
        <taxon>Catharanthus</taxon>
    </lineage>
</organism>
<comment type="caution">
    <text evidence="1">The sequence shown here is derived from an EMBL/GenBank/DDBJ whole genome shotgun (WGS) entry which is preliminary data.</text>
</comment>
<sequence length="112" mass="13204">MNELATKSRQDTMIYKRSDVKGSREPKSSMCFVADWEYDPDVCRNCYIRTHTNLRNMDELAMKLGRGTKTLLQMSEIFSKFLYESDESVIRWSKAWTDNKSVKEESSTSRRQ</sequence>
<gene>
    <name evidence="1" type="ORF">M9H77_04259</name>
</gene>
<reference evidence="2" key="1">
    <citation type="journal article" date="2023" name="Nat. Plants">
        <title>Single-cell RNA sequencing provides a high-resolution roadmap for understanding the multicellular compartmentation of specialized metabolism.</title>
        <authorList>
            <person name="Sun S."/>
            <person name="Shen X."/>
            <person name="Li Y."/>
            <person name="Li Y."/>
            <person name="Wang S."/>
            <person name="Li R."/>
            <person name="Zhang H."/>
            <person name="Shen G."/>
            <person name="Guo B."/>
            <person name="Wei J."/>
            <person name="Xu J."/>
            <person name="St-Pierre B."/>
            <person name="Chen S."/>
            <person name="Sun C."/>
        </authorList>
    </citation>
    <scope>NUCLEOTIDE SEQUENCE [LARGE SCALE GENOMIC DNA]</scope>
</reference>
<accession>A0ACC0CDL1</accession>
<evidence type="ECO:0000313" key="2">
    <source>
        <dbReference type="Proteomes" id="UP001060085"/>
    </source>
</evidence>
<keyword evidence="2" id="KW-1185">Reference proteome</keyword>
<name>A0ACC0CDL1_CATRO</name>
<proteinExistence type="predicted"/>
<dbReference type="EMBL" id="CM044701">
    <property type="protein sequence ID" value="KAI5683031.1"/>
    <property type="molecule type" value="Genomic_DNA"/>
</dbReference>